<reference evidence="7" key="1">
    <citation type="submission" date="2023-06" db="EMBL/GenBank/DDBJ databases">
        <authorList>
            <person name="Delattre M."/>
        </authorList>
    </citation>
    <scope>NUCLEOTIDE SEQUENCE</scope>
    <source>
        <strain evidence="7">AF72</strain>
    </source>
</reference>
<feature type="repeat" description="WD" evidence="6">
    <location>
        <begin position="162"/>
        <end position="196"/>
    </location>
</feature>
<evidence type="ECO:0000313" key="8">
    <source>
        <dbReference type="Proteomes" id="UP001177023"/>
    </source>
</evidence>
<keyword evidence="4" id="KW-0805">Transcription regulation</keyword>
<dbReference type="AlphaFoldDB" id="A0AA36CQZ7"/>
<comment type="caution">
    <text evidence="7">The sequence shown here is derived from an EMBL/GenBank/DDBJ whole genome shotgun (WGS) entry which is preliminary data.</text>
</comment>
<sequence length="409" mass="46330">MAKPSSSNSDWAVSETRKPVAARPALYGAAFNPYCRKNDDQLLATVGGNAATIYKFRVKSKKFDQLISYEDENTKEALYVVCWAYLKEGRMALCVGGQLGVIRVIDTEAGTTARLLHGHGQSLCDIRHHPSLRGIIATSSEDLSAIIWNVNQHMPLIRLGGYRGHRNQVLSLDWSECGEFVITASMDHQVMCWSLKGFYMKKIRCSMTGEKFDAHEVLREDFPKTTDEAVLKKIRLEKTYEDMLMINEPCAKSNDFHWNYIDCLRVVKGFCFSKSVYQDAIMIWKFGTFEDGVAGLEHVIKTENTSSFLAQLVIPENNWWFNKFDIDPSFKWLACGIEGSVHIFNIDGENIFNKNAVKSVSTGRQSKDDQMRQICFEPYGRFMAAVGDKGHIVRIDLKSALDDELNPSQ</sequence>
<dbReference type="PROSITE" id="PS50294">
    <property type="entry name" value="WD_REPEATS_REGION"/>
    <property type="match status" value="1"/>
</dbReference>
<evidence type="ECO:0000313" key="7">
    <source>
        <dbReference type="EMBL" id="CAJ0573670.1"/>
    </source>
</evidence>
<dbReference type="PANTHER" id="PTHR10253">
    <property type="entry name" value="POLYCOMB PROTEIN"/>
    <property type="match status" value="1"/>
</dbReference>
<accession>A0AA36CQZ7</accession>
<comment type="similarity">
    <text evidence="1">Belongs to the WD repeat ESC family.</text>
</comment>
<dbReference type="Pfam" id="PF00400">
    <property type="entry name" value="WD40"/>
    <property type="match status" value="2"/>
</dbReference>
<protein>
    <submittedName>
        <fullName evidence="7">Uncharacterized protein</fullName>
    </submittedName>
</protein>
<dbReference type="Proteomes" id="UP001177023">
    <property type="component" value="Unassembled WGS sequence"/>
</dbReference>
<dbReference type="InterPro" id="IPR019775">
    <property type="entry name" value="WD40_repeat_CS"/>
</dbReference>
<keyword evidence="8" id="KW-1185">Reference proteome</keyword>
<dbReference type="EMBL" id="CATQJA010002621">
    <property type="protein sequence ID" value="CAJ0573670.1"/>
    <property type="molecule type" value="Genomic_DNA"/>
</dbReference>
<proteinExistence type="inferred from homology"/>
<dbReference type="InterPro" id="IPR015943">
    <property type="entry name" value="WD40/YVTN_repeat-like_dom_sf"/>
</dbReference>
<evidence type="ECO:0000256" key="3">
    <source>
        <dbReference type="ARBA" id="ARBA00022737"/>
    </source>
</evidence>
<keyword evidence="2 6" id="KW-0853">WD repeat</keyword>
<feature type="non-terminal residue" evidence="7">
    <location>
        <position position="409"/>
    </location>
</feature>
<evidence type="ECO:0000256" key="5">
    <source>
        <dbReference type="ARBA" id="ARBA00023163"/>
    </source>
</evidence>
<dbReference type="PROSITE" id="PS00678">
    <property type="entry name" value="WD_REPEATS_1"/>
    <property type="match status" value="1"/>
</dbReference>
<keyword evidence="3" id="KW-0677">Repeat</keyword>
<evidence type="ECO:0000256" key="4">
    <source>
        <dbReference type="ARBA" id="ARBA00023015"/>
    </source>
</evidence>
<dbReference type="Gene3D" id="2.130.10.10">
    <property type="entry name" value="YVTN repeat-like/Quinoprotein amine dehydrogenase"/>
    <property type="match status" value="1"/>
</dbReference>
<evidence type="ECO:0000256" key="6">
    <source>
        <dbReference type="PROSITE-ProRule" id="PRU00221"/>
    </source>
</evidence>
<organism evidence="7 8">
    <name type="scientific">Mesorhabditis spiculigera</name>
    <dbReference type="NCBI Taxonomy" id="96644"/>
    <lineage>
        <taxon>Eukaryota</taxon>
        <taxon>Metazoa</taxon>
        <taxon>Ecdysozoa</taxon>
        <taxon>Nematoda</taxon>
        <taxon>Chromadorea</taxon>
        <taxon>Rhabditida</taxon>
        <taxon>Rhabditina</taxon>
        <taxon>Rhabditomorpha</taxon>
        <taxon>Rhabditoidea</taxon>
        <taxon>Rhabditidae</taxon>
        <taxon>Mesorhabditinae</taxon>
        <taxon>Mesorhabditis</taxon>
    </lineage>
</organism>
<dbReference type="InterPro" id="IPR051243">
    <property type="entry name" value="PcG_WD-repeat"/>
</dbReference>
<gene>
    <name evidence="7" type="ORF">MSPICULIGERA_LOCUS12023</name>
</gene>
<evidence type="ECO:0000256" key="2">
    <source>
        <dbReference type="ARBA" id="ARBA00022574"/>
    </source>
</evidence>
<dbReference type="SMART" id="SM00320">
    <property type="entry name" value="WD40"/>
    <property type="match status" value="4"/>
</dbReference>
<name>A0AA36CQZ7_9BILA</name>
<dbReference type="PROSITE" id="PS50082">
    <property type="entry name" value="WD_REPEATS_2"/>
    <property type="match status" value="1"/>
</dbReference>
<dbReference type="InterPro" id="IPR036322">
    <property type="entry name" value="WD40_repeat_dom_sf"/>
</dbReference>
<evidence type="ECO:0000256" key="1">
    <source>
        <dbReference type="ARBA" id="ARBA00008075"/>
    </source>
</evidence>
<dbReference type="InterPro" id="IPR001680">
    <property type="entry name" value="WD40_rpt"/>
</dbReference>
<dbReference type="SUPFAM" id="SSF50978">
    <property type="entry name" value="WD40 repeat-like"/>
    <property type="match status" value="1"/>
</dbReference>
<keyword evidence="5" id="KW-0804">Transcription</keyword>